<dbReference type="InterPro" id="IPR039426">
    <property type="entry name" value="TonB-dep_rcpt-like"/>
</dbReference>
<comment type="similarity">
    <text evidence="1">Belongs to the TonB-dependent receptor family.</text>
</comment>
<evidence type="ECO:0000259" key="3">
    <source>
        <dbReference type="Pfam" id="PF07715"/>
    </source>
</evidence>
<evidence type="ECO:0000313" key="5">
    <source>
        <dbReference type="Proteomes" id="UP000181870"/>
    </source>
</evidence>
<dbReference type="GO" id="GO:0009279">
    <property type="term" value="C:cell outer membrane"/>
    <property type="evidence" value="ECO:0007669"/>
    <property type="project" value="UniProtKB-SubCell"/>
</dbReference>
<sequence length="1019" mass="112981">MIYMRKNKILILALLVCLSIPVRAQNTDNNIIGIVVDKSGNPVYGASVNVEGGAVETRVETDKDGKFEIAVEKGQRLSVVSVDKGSTTVVAKTDGPMTIVMGYAAQTIDVGANRTFNRHESTAAVSTTYNEEFNKRSSRNISNSLYGYGLGLTTLQNAASTGLMADPTFYIRGLQSLSSSTPLVLVDGLERDMSLVSPEEVESVSILKDAAAVALYGYKGVNGAILITTKRGKYKTKEITFTYDHIINTQSRRPEFVDAATYASAVNEARGYEGLGARYTLEEVDAFRNGVGSGGASRMYPYLYPNVNWIDETFKDRGVSNKYTIEFRGGGAKFRYYTMANLLTDKGFIKTPNANDGYSTQNMYSRANLRTNLDIDLTATTKLKLNLLGTLSESRIPGASVNLWDMIYSIPSAAFPVRTEDGSWGGSTTWAGTSNPVAQSQGAAYSKGHSRSLFADLTLSQDLSGLLKGLGANFRLAYDNYSNILEDHSKTYTYAGYATSWTTNGPFYTAISGGESSEMGSGAGIDNWARQFNFAGSVDYNRSFQKWDVYSQLKWDYEYRDSYGLNTTIYRQNVSWYNHVGFSNRYYLDLALVGSASSLLAPGHKWAFSPTISAAWVLSEEKWLKDVSWVNFLKLRASFGVINVDYLPKDGSTTVYDYWDQIYTTTGTQYKFNSSYDSEFGSTIIGRLATANSTHEKAYKYNVGVDAMLFNGLDVTAEGYYQRRKDIWVSSEGKYTDVLGVDAPFENAGIVDSYGVELGLNYTKRIGDVVFNLGGNFAWNKNEIKEQLEEPRLYNNLVQTGNRLGQVYGMIAEGFFKDKEDIANSLPQNFSTVVPGDIKYKDVNGDGIIDANDKTAIGYSTTAPEIYYSFHLGAEWKGIGVDVMFQGTGNYSAVLNTKSMFWPLINNTTLSTHYYENRWTPENQNAKYPRLSSQSNANNYQANTVWLADRSFLKLRNAEVYYRFPEEWMKKTKILGSAKLYVRGTDLFCSDHIDVADPECYGVATPLNKSVVVGVTIGF</sequence>
<dbReference type="EMBL" id="FNDO01000006">
    <property type="protein sequence ID" value="SDH44884.1"/>
    <property type="molecule type" value="Genomic_DNA"/>
</dbReference>
<gene>
    <name evidence="4" type="ORF">SAMN05192582_10068</name>
</gene>
<feature type="chain" id="PRO_5010270677" evidence="2">
    <location>
        <begin position="25"/>
        <end position="1019"/>
    </location>
</feature>
<evidence type="ECO:0000256" key="1">
    <source>
        <dbReference type="PROSITE-ProRule" id="PRU01360"/>
    </source>
</evidence>
<feature type="domain" description="TonB-dependent receptor plug" evidence="3">
    <location>
        <begin position="120"/>
        <end position="224"/>
    </location>
</feature>
<dbReference type="NCBIfam" id="TIGR04056">
    <property type="entry name" value="OMP_RagA_SusC"/>
    <property type="match status" value="1"/>
</dbReference>
<keyword evidence="1" id="KW-0472">Membrane</keyword>
<evidence type="ECO:0000256" key="2">
    <source>
        <dbReference type="SAM" id="SignalP"/>
    </source>
</evidence>
<dbReference type="Pfam" id="PF07715">
    <property type="entry name" value="Plug"/>
    <property type="match status" value="1"/>
</dbReference>
<dbReference type="InterPro" id="IPR012910">
    <property type="entry name" value="Plug_dom"/>
</dbReference>
<dbReference type="PROSITE" id="PS52016">
    <property type="entry name" value="TONB_DEPENDENT_REC_3"/>
    <property type="match status" value="1"/>
</dbReference>
<dbReference type="Gene3D" id="2.60.40.1120">
    <property type="entry name" value="Carboxypeptidase-like, regulatory domain"/>
    <property type="match status" value="1"/>
</dbReference>
<evidence type="ECO:0000313" key="4">
    <source>
        <dbReference type="EMBL" id="SDH44884.1"/>
    </source>
</evidence>
<comment type="subcellular location">
    <subcellularLocation>
        <location evidence="1">Cell outer membrane</location>
        <topology evidence="1">Multi-pass membrane protein</topology>
    </subcellularLocation>
</comment>
<dbReference type="AlphaFoldDB" id="A0A1G8CHD7"/>
<keyword evidence="1" id="KW-0812">Transmembrane</keyword>
<keyword evidence="1" id="KW-0813">Transport</keyword>
<dbReference type="SUPFAM" id="SSF56935">
    <property type="entry name" value="Porins"/>
    <property type="match status" value="1"/>
</dbReference>
<organism evidence="4 5">
    <name type="scientific">Bacteroides ovatus</name>
    <dbReference type="NCBI Taxonomy" id="28116"/>
    <lineage>
        <taxon>Bacteria</taxon>
        <taxon>Pseudomonadati</taxon>
        <taxon>Bacteroidota</taxon>
        <taxon>Bacteroidia</taxon>
        <taxon>Bacteroidales</taxon>
        <taxon>Bacteroidaceae</taxon>
        <taxon>Bacteroides</taxon>
    </lineage>
</organism>
<keyword evidence="1" id="KW-0998">Cell outer membrane</keyword>
<name>A0A1G8CHD7_BACOV</name>
<dbReference type="InterPro" id="IPR023996">
    <property type="entry name" value="TonB-dep_OMP_SusC/RagA"/>
</dbReference>
<proteinExistence type="inferred from homology"/>
<dbReference type="InterPro" id="IPR037066">
    <property type="entry name" value="Plug_dom_sf"/>
</dbReference>
<keyword evidence="2" id="KW-0732">Signal</keyword>
<reference evidence="4 5" key="1">
    <citation type="submission" date="2016-10" db="EMBL/GenBank/DDBJ databases">
        <authorList>
            <person name="de Groot N.N."/>
        </authorList>
    </citation>
    <scope>NUCLEOTIDE SEQUENCE [LARGE SCALE GENOMIC DNA]</scope>
    <source>
        <strain evidence="4 5">NLAE-zl-C57</strain>
    </source>
</reference>
<dbReference type="Proteomes" id="UP000181870">
    <property type="component" value="Unassembled WGS sequence"/>
</dbReference>
<dbReference type="NCBIfam" id="TIGR04057">
    <property type="entry name" value="SusC_RagA_signa"/>
    <property type="match status" value="1"/>
</dbReference>
<dbReference type="Gene3D" id="2.170.130.10">
    <property type="entry name" value="TonB-dependent receptor, plug domain"/>
    <property type="match status" value="1"/>
</dbReference>
<dbReference type="InterPro" id="IPR008969">
    <property type="entry name" value="CarboxyPept-like_regulatory"/>
</dbReference>
<accession>A0A1G8CHD7</accession>
<dbReference type="SUPFAM" id="SSF49464">
    <property type="entry name" value="Carboxypeptidase regulatory domain-like"/>
    <property type="match status" value="1"/>
</dbReference>
<feature type="signal peptide" evidence="2">
    <location>
        <begin position="1"/>
        <end position="24"/>
    </location>
</feature>
<dbReference type="InterPro" id="IPR023997">
    <property type="entry name" value="TonB-dep_OMP_SusC/RagA_CS"/>
</dbReference>
<protein>
    <submittedName>
        <fullName evidence="4">TonB-linked outer membrane protein, SusC/RagA family</fullName>
    </submittedName>
</protein>
<keyword evidence="1" id="KW-1134">Transmembrane beta strand</keyword>